<proteinExistence type="predicted"/>
<name>A0AAU9Y019_9CNID</name>
<evidence type="ECO:0000313" key="2">
    <source>
        <dbReference type="EMBL" id="CAH3161048.1"/>
    </source>
</evidence>
<evidence type="ECO:0000313" key="3">
    <source>
        <dbReference type="Proteomes" id="UP001159428"/>
    </source>
</evidence>
<feature type="chain" id="PRO_5043728964" evidence="1">
    <location>
        <begin position="25"/>
        <end position="88"/>
    </location>
</feature>
<reference evidence="2 3" key="1">
    <citation type="submission" date="2022-05" db="EMBL/GenBank/DDBJ databases">
        <authorList>
            <consortium name="Genoscope - CEA"/>
            <person name="William W."/>
        </authorList>
    </citation>
    <scope>NUCLEOTIDE SEQUENCE [LARGE SCALE GENOMIC DNA]</scope>
</reference>
<feature type="signal peptide" evidence="1">
    <location>
        <begin position="1"/>
        <end position="24"/>
    </location>
</feature>
<gene>
    <name evidence="2" type="ORF">PMEA_00032690</name>
</gene>
<dbReference type="EMBL" id="CALNXJ010000078">
    <property type="protein sequence ID" value="CAH3161048.1"/>
    <property type="molecule type" value="Genomic_DNA"/>
</dbReference>
<evidence type="ECO:0000256" key="1">
    <source>
        <dbReference type="SAM" id="SignalP"/>
    </source>
</evidence>
<keyword evidence="3" id="KW-1185">Reference proteome</keyword>
<organism evidence="2 3">
    <name type="scientific">Pocillopora meandrina</name>
    <dbReference type="NCBI Taxonomy" id="46732"/>
    <lineage>
        <taxon>Eukaryota</taxon>
        <taxon>Metazoa</taxon>
        <taxon>Cnidaria</taxon>
        <taxon>Anthozoa</taxon>
        <taxon>Hexacorallia</taxon>
        <taxon>Scleractinia</taxon>
        <taxon>Astrocoeniina</taxon>
        <taxon>Pocilloporidae</taxon>
        <taxon>Pocillopora</taxon>
    </lineage>
</organism>
<dbReference type="Proteomes" id="UP001159428">
    <property type="component" value="Unassembled WGS sequence"/>
</dbReference>
<keyword evidence="1" id="KW-0732">Signal</keyword>
<protein>
    <submittedName>
        <fullName evidence="2">Uncharacterized protein</fullName>
    </submittedName>
</protein>
<sequence length="88" mass="10087">MPKTCFPNLVQVAMVTMLLSMVFVEEINSGFTGSTPSCYYHPPYNCPSPKDGQKRQLRKIEDMCLTKKRSLCRSVQLYCNFEQELGNN</sequence>
<accession>A0AAU9Y019</accession>
<comment type="caution">
    <text evidence="2">The sequence shown here is derived from an EMBL/GenBank/DDBJ whole genome shotgun (WGS) entry which is preliminary data.</text>
</comment>
<dbReference type="AlphaFoldDB" id="A0AAU9Y019"/>